<sequence length="173" mass="19942">MGRFEICNGPRSGYTIVVATVRNPNAHATKWAIIHGMRKLMSNFHRLTCKLTRQDANCAAHALAKHIPDERKQEYERLFVFNPIREDQSSMPIFTRIEETGMSEMNNLLMYSKMYKMMTLYAHQSSGMCMMSLSRSSFIVPYSTSCTFTQELSLLQTRKYDEINTSTNGKTDE</sequence>
<name>A0ABD1V003_9LAMI</name>
<evidence type="ECO:0000313" key="2">
    <source>
        <dbReference type="Proteomes" id="UP001604277"/>
    </source>
</evidence>
<evidence type="ECO:0000313" key="1">
    <source>
        <dbReference type="EMBL" id="KAL2529953.1"/>
    </source>
</evidence>
<comment type="caution">
    <text evidence="1">The sequence shown here is derived from an EMBL/GenBank/DDBJ whole genome shotgun (WGS) entry which is preliminary data.</text>
</comment>
<dbReference type="EMBL" id="JBFOLJ010000006">
    <property type="protein sequence ID" value="KAL2529953.1"/>
    <property type="molecule type" value="Genomic_DNA"/>
</dbReference>
<gene>
    <name evidence="1" type="ORF">Fot_22554</name>
</gene>
<protein>
    <recommendedName>
        <fullName evidence="3">RNase H type-1 domain-containing protein</fullName>
    </recommendedName>
</protein>
<accession>A0ABD1V003</accession>
<keyword evidence="2" id="KW-1185">Reference proteome</keyword>
<dbReference type="AlphaFoldDB" id="A0ABD1V003"/>
<organism evidence="1 2">
    <name type="scientific">Forsythia ovata</name>
    <dbReference type="NCBI Taxonomy" id="205694"/>
    <lineage>
        <taxon>Eukaryota</taxon>
        <taxon>Viridiplantae</taxon>
        <taxon>Streptophyta</taxon>
        <taxon>Embryophyta</taxon>
        <taxon>Tracheophyta</taxon>
        <taxon>Spermatophyta</taxon>
        <taxon>Magnoliopsida</taxon>
        <taxon>eudicotyledons</taxon>
        <taxon>Gunneridae</taxon>
        <taxon>Pentapetalae</taxon>
        <taxon>asterids</taxon>
        <taxon>lamiids</taxon>
        <taxon>Lamiales</taxon>
        <taxon>Oleaceae</taxon>
        <taxon>Forsythieae</taxon>
        <taxon>Forsythia</taxon>
    </lineage>
</organism>
<dbReference type="Proteomes" id="UP001604277">
    <property type="component" value="Unassembled WGS sequence"/>
</dbReference>
<reference evidence="2" key="1">
    <citation type="submission" date="2024-07" db="EMBL/GenBank/DDBJ databases">
        <title>Two chromosome-level genome assemblies of Korean endemic species Abeliophyllum distichum and Forsythia ovata (Oleaceae).</title>
        <authorList>
            <person name="Jang H."/>
        </authorList>
    </citation>
    <scope>NUCLEOTIDE SEQUENCE [LARGE SCALE GENOMIC DNA]</scope>
</reference>
<evidence type="ECO:0008006" key="3">
    <source>
        <dbReference type="Google" id="ProtNLM"/>
    </source>
</evidence>
<proteinExistence type="predicted"/>